<dbReference type="EMBL" id="CP042467">
    <property type="protein sequence ID" value="QED25734.1"/>
    <property type="molecule type" value="Genomic_DNA"/>
</dbReference>
<accession>A0A5B8XJN9</accession>
<proteinExistence type="predicted"/>
<keyword evidence="2" id="KW-1185">Reference proteome</keyword>
<dbReference type="AlphaFoldDB" id="A0A5B8XJN9"/>
<evidence type="ECO:0000313" key="2">
    <source>
        <dbReference type="Proteomes" id="UP000321595"/>
    </source>
</evidence>
<dbReference type="Proteomes" id="UP000321595">
    <property type="component" value="Chromosome"/>
</dbReference>
<protein>
    <recommendedName>
        <fullName evidence="3">Lipoprotein</fullName>
    </recommendedName>
</protein>
<dbReference type="KEGG" id="bbae:FRD01_00335"/>
<name>A0A5B8XJN9_9DELT</name>
<gene>
    <name evidence="1" type="ORF">FRD01_00335</name>
</gene>
<evidence type="ECO:0008006" key="3">
    <source>
        <dbReference type="Google" id="ProtNLM"/>
    </source>
</evidence>
<dbReference type="PROSITE" id="PS51257">
    <property type="entry name" value="PROKAR_LIPOPROTEIN"/>
    <property type="match status" value="1"/>
</dbReference>
<sequence length="162" mass="17766">MKSTQLLLVMFVLSGCAWGYAGKEKVQSSPPPEPESNVEIVKVVKKPERAEEPAPPTSPCGVDSFQIFRFNTEQITNKTIDCNAKSVTDTSSASLAQPASSMVSAGYPQDRWYFVVDPKGEETAAINNTVLLKLSQEYDVEFYGRDASTGLLVYLFLDTSIN</sequence>
<organism evidence="1 2">
    <name type="scientific">Microvenator marinus</name>
    <dbReference type="NCBI Taxonomy" id="2600177"/>
    <lineage>
        <taxon>Bacteria</taxon>
        <taxon>Deltaproteobacteria</taxon>
        <taxon>Bradymonadales</taxon>
        <taxon>Microvenatoraceae</taxon>
        <taxon>Microvenator</taxon>
    </lineage>
</organism>
<dbReference type="RefSeq" id="WP_146956571.1">
    <property type="nucleotide sequence ID" value="NZ_CP042467.1"/>
</dbReference>
<evidence type="ECO:0000313" key="1">
    <source>
        <dbReference type="EMBL" id="QED25734.1"/>
    </source>
</evidence>
<reference evidence="1 2" key="1">
    <citation type="submission" date="2019-08" db="EMBL/GenBank/DDBJ databases">
        <authorList>
            <person name="Liang Q."/>
        </authorList>
    </citation>
    <scope>NUCLEOTIDE SEQUENCE [LARGE SCALE GENOMIC DNA]</scope>
    <source>
        <strain evidence="1 2">V1718</strain>
    </source>
</reference>